<feature type="region of interest" description="Disordered" evidence="1">
    <location>
        <begin position="537"/>
        <end position="599"/>
    </location>
</feature>
<feature type="compositionally biased region" description="Basic residues" evidence="1">
    <location>
        <begin position="263"/>
        <end position="286"/>
    </location>
</feature>
<feature type="compositionally biased region" description="Basic and acidic residues" evidence="1">
    <location>
        <begin position="406"/>
        <end position="431"/>
    </location>
</feature>
<dbReference type="PANTHER" id="PTHR13309">
    <property type="entry name" value="NUCLEAR FRAGILE X MENTAL RETARDATION PROTEIN INTERACTING PROTEIN 1"/>
    <property type="match status" value="1"/>
</dbReference>
<accession>A0ABY9D4Q3</accession>
<feature type="compositionally biased region" description="Basic and acidic residues" evidence="1">
    <location>
        <begin position="443"/>
        <end position="466"/>
    </location>
</feature>
<dbReference type="InterPro" id="IPR019496">
    <property type="entry name" value="NUFIP1_cons_dom"/>
</dbReference>
<evidence type="ECO:0000313" key="3">
    <source>
        <dbReference type="EMBL" id="WKA01786.1"/>
    </source>
</evidence>
<proteinExistence type="predicted"/>
<feature type="region of interest" description="Disordered" evidence="1">
    <location>
        <begin position="1"/>
        <end position="43"/>
    </location>
</feature>
<dbReference type="EMBL" id="CP126660">
    <property type="protein sequence ID" value="WKA01786.1"/>
    <property type="molecule type" value="Genomic_DNA"/>
</dbReference>
<evidence type="ECO:0000259" key="2">
    <source>
        <dbReference type="Pfam" id="PF10453"/>
    </source>
</evidence>
<reference evidence="3 4" key="1">
    <citation type="journal article" date="2023" name="Hortic Res">
        <title>The complete reference genome for grapevine (Vitis vinifera L.) genetics and breeding.</title>
        <authorList>
            <person name="Shi X."/>
            <person name="Cao S."/>
            <person name="Wang X."/>
            <person name="Huang S."/>
            <person name="Wang Y."/>
            <person name="Liu Z."/>
            <person name="Liu W."/>
            <person name="Leng X."/>
            <person name="Peng Y."/>
            <person name="Wang N."/>
            <person name="Wang Y."/>
            <person name="Ma Z."/>
            <person name="Xu X."/>
            <person name="Zhang F."/>
            <person name="Xue H."/>
            <person name="Zhong H."/>
            <person name="Wang Y."/>
            <person name="Zhang K."/>
            <person name="Velt A."/>
            <person name="Avia K."/>
            <person name="Holtgrawe D."/>
            <person name="Grimplet J."/>
            <person name="Matus J.T."/>
            <person name="Ware D."/>
            <person name="Wu X."/>
            <person name="Wang H."/>
            <person name="Liu C."/>
            <person name="Fang Y."/>
            <person name="Rustenholz C."/>
            <person name="Cheng Z."/>
            <person name="Xiao H."/>
            <person name="Zhou Y."/>
        </authorList>
    </citation>
    <scope>NUCLEOTIDE SEQUENCE [LARGE SCALE GENOMIC DNA]</scope>
    <source>
        <strain evidence="4">cv. Pinot noir / PN40024</strain>
        <tissue evidence="3">Leaf</tissue>
    </source>
</reference>
<keyword evidence="4" id="KW-1185">Reference proteome</keyword>
<gene>
    <name evidence="3" type="ORF">VitviT2T_020048</name>
</gene>
<sequence>MLPLFNPFLGTTPPASQQQVPPSNPGSHVNPTGALPNPLQMGMLNPQTSIPFIPNMPNQFGFMPLQNNHLGMPHLGSAQSHQGSFNPQNCVPNLGQSAYRSNPSQPPANLFGHNSAILPGNLQFCLQNMNQNFPMPMPNLNQVGPYNVPQASHHMFQLAQALGPQSSGFIPNQQFVPMCVSGVGENVHQDNHKLGPPAMGSNALKQPPIANPQLQGNWPTMATSSVQPQQTWNNQQPSNFMKSQGNFVKDAGVNNSNPNWKNSSRKNFMKNPKGKNSHWGSRKSQLHHMQNARGKAGISNENRGKGLSNNMAGNLCRPNFTYQDKVEKKRPLPLNYTEQEIQNWREERKKNYPSKINLEKKSAEKLTNSEVIEAEVKSRRQQLKEILAKQAELGVEVAEIPPHYLSDSEKQQVHGREENNKKAFGKKERFQNRGNKRRRHDRKQWQRHDQEDGFTKKQRLAGKDSGDMNASNQPPLNKKKQTLLQKLLSTDIKRDKRHLLQVFRFMAMNSFFKDWPEKPLKFPLVVVKETGCQGEVVDRKSSPTSKGVPQGGRKTAAEEFSNVDEADDAQAKETAHFGKVEGSSGDEIERSEEEGEIID</sequence>
<name>A0ABY9D4Q3_VITVI</name>
<organism evidence="3 4">
    <name type="scientific">Vitis vinifera</name>
    <name type="common">Grape</name>
    <dbReference type="NCBI Taxonomy" id="29760"/>
    <lineage>
        <taxon>Eukaryota</taxon>
        <taxon>Viridiplantae</taxon>
        <taxon>Streptophyta</taxon>
        <taxon>Embryophyta</taxon>
        <taxon>Tracheophyta</taxon>
        <taxon>Spermatophyta</taxon>
        <taxon>Magnoliopsida</taxon>
        <taxon>eudicotyledons</taxon>
        <taxon>Gunneridae</taxon>
        <taxon>Pentapetalae</taxon>
        <taxon>rosids</taxon>
        <taxon>Vitales</taxon>
        <taxon>Vitaceae</taxon>
        <taxon>Viteae</taxon>
        <taxon>Vitis</taxon>
    </lineage>
</organism>
<dbReference type="Proteomes" id="UP001227230">
    <property type="component" value="Chromosome 13"/>
</dbReference>
<feature type="compositionally biased region" description="Polar residues" evidence="1">
    <location>
        <begin position="13"/>
        <end position="30"/>
    </location>
</feature>
<dbReference type="Pfam" id="PF10453">
    <property type="entry name" value="NUFIP1"/>
    <property type="match status" value="1"/>
</dbReference>
<dbReference type="PANTHER" id="PTHR13309:SF0">
    <property type="entry name" value="FMR1-INTERACTING PROTEIN NUFIP1"/>
    <property type="match status" value="1"/>
</dbReference>
<feature type="compositionally biased region" description="Basic and acidic residues" evidence="1">
    <location>
        <begin position="569"/>
        <end position="579"/>
    </location>
</feature>
<evidence type="ECO:0000313" key="4">
    <source>
        <dbReference type="Proteomes" id="UP001227230"/>
    </source>
</evidence>
<evidence type="ECO:0000256" key="1">
    <source>
        <dbReference type="SAM" id="MobiDB-lite"/>
    </source>
</evidence>
<feature type="region of interest" description="Disordered" evidence="1">
    <location>
        <begin position="403"/>
        <end position="482"/>
    </location>
</feature>
<feature type="compositionally biased region" description="Acidic residues" evidence="1">
    <location>
        <begin position="584"/>
        <end position="599"/>
    </location>
</feature>
<dbReference type="InterPro" id="IPR039136">
    <property type="entry name" value="NUFIP1-like"/>
</dbReference>
<feature type="region of interest" description="Disordered" evidence="1">
    <location>
        <begin position="254"/>
        <end position="312"/>
    </location>
</feature>
<feature type="domain" description="FMR1-interacting protein 1 conserved" evidence="2">
    <location>
        <begin position="320"/>
        <end position="370"/>
    </location>
</feature>
<protein>
    <recommendedName>
        <fullName evidence="2">FMR1-interacting protein 1 conserved domain-containing protein</fullName>
    </recommendedName>
</protein>